<geneLocation type="plasmid" evidence="2">
    <name>pRGRH1784</name>
</geneLocation>
<feature type="compositionally biased region" description="Basic and acidic residues" evidence="1">
    <location>
        <begin position="16"/>
        <end position="36"/>
    </location>
</feature>
<name>A0A0H5Q911_9ZZZZ</name>
<proteinExistence type="predicted"/>
<organism evidence="2">
    <name type="scientific">uncultured prokaryote</name>
    <dbReference type="NCBI Taxonomy" id="198431"/>
    <lineage>
        <taxon>unclassified sequences</taxon>
        <taxon>environmental samples</taxon>
    </lineage>
</organism>
<protein>
    <submittedName>
        <fullName evidence="2">Uncharacterized protein</fullName>
    </submittedName>
</protein>
<feature type="compositionally biased region" description="Basic and acidic residues" evidence="1">
    <location>
        <begin position="147"/>
        <end position="162"/>
    </location>
</feature>
<accession>A0A0H5Q911</accession>
<feature type="region of interest" description="Disordered" evidence="1">
    <location>
        <begin position="1"/>
        <end position="36"/>
    </location>
</feature>
<reference evidence="2" key="2">
    <citation type="submission" date="2015-07" db="EMBL/GenBank/DDBJ databases">
        <title>Plasmids, circular viruses and viroids from rat gut.</title>
        <authorList>
            <person name="Jorgensen T.J."/>
            <person name="Hansen M.A."/>
            <person name="Xu Z."/>
            <person name="Tabak M.A."/>
            <person name="Sorensen S.J."/>
            <person name="Hansen L.H."/>
        </authorList>
    </citation>
    <scope>NUCLEOTIDE SEQUENCE</scope>
    <source>
        <plasmid evidence="2">pRGRH1784</plasmid>
    </source>
</reference>
<evidence type="ECO:0000256" key="1">
    <source>
        <dbReference type="SAM" id="MobiDB-lite"/>
    </source>
</evidence>
<reference evidence="2" key="1">
    <citation type="submission" date="2015-06" db="EMBL/GenBank/DDBJ databases">
        <authorList>
            <person name="Joergensen T."/>
        </authorList>
    </citation>
    <scope>NUCLEOTIDE SEQUENCE</scope>
    <source>
        <plasmid evidence="2">pRGRH1784</plasmid>
    </source>
</reference>
<dbReference type="EMBL" id="LN854284">
    <property type="protein sequence ID" value="CRY97880.1"/>
    <property type="molecule type" value="Genomic_DNA"/>
</dbReference>
<dbReference type="AlphaFoldDB" id="A0A0H5Q911"/>
<evidence type="ECO:0000313" key="2">
    <source>
        <dbReference type="EMBL" id="CRY97880.1"/>
    </source>
</evidence>
<feature type="region of interest" description="Disordered" evidence="1">
    <location>
        <begin position="139"/>
        <end position="162"/>
    </location>
</feature>
<keyword evidence="2" id="KW-0614">Plasmid</keyword>
<sequence length="162" mass="18214">MDDAMYDMQTGSQDDGAGHEPVKRKPVRPAELRLDDSKENLGLERVDYGYLSPYLETQETPADRVARRLIATPSMHSHRDNPQWWSLPVGHIGRIKAQKTAARWARARTLDGRTVKFSAVAFPIRDSDKNLWGVAISYDPADQPATEPHEPTADHPTFDTGH</sequence>